<evidence type="ECO:0000313" key="1">
    <source>
        <dbReference type="EMBL" id="JAD20447.1"/>
    </source>
</evidence>
<reference evidence="1" key="1">
    <citation type="submission" date="2014-09" db="EMBL/GenBank/DDBJ databases">
        <authorList>
            <person name="Magalhaes I.L.F."/>
            <person name="Oliveira U."/>
            <person name="Santos F.R."/>
            <person name="Vidigal T.H.D.A."/>
            <person name="Brescovit A.D."/>
            <person name="Santos A.J."/>
        </authorList>
    </citation>
    <scope>NUCLEOTIDE SEQUENCE</scope>
    <source>
        <tissue evidence="1">Shoot tissue taken approximately 20 cm above the soil surface</tissue>
    </source>
</reference>
<sequence>MHQALGLSLNQINRLKCMWMSVRGRRMRIARLHHETKQRRGWGSGNLAMSRLRTE</sequence>
<dbReference type="AlphaFoldDB" id="A0A0A8YAL6"/>
<proteinExistence type="predicted"/>
<name>A0A0A8YAL6_ARUDO</name>
<organism evidence="1">
    <name type="scientific">Arundo donax</name>
    <name type="common">Giant reed</name>
    <name type="synonym">Donax arundinaceus</name>
    <dbReference type="NCBI Taxonomy" id="35708"/>
    <lineage>
        <taxon>Eukaryota</taxon>
        <taxon>Viridiplantae</taxon>
        <taxon>Streptophyta</taxon>
        <taxon>Embryophyta</taxon>
        <taxon>Tracheophyta</taxon>
        <taxon>Spermatophyta</taxon>
        <taxon>Magnoliopsida</taxon>
        <taxon>Liliopsida</taxon>
        <taxon>Poales</taxon>
        <taxon>Poaceae</taxon>
        <taxon>PACMAD clade</taxon>
        <taxon>Arundinoideae</taxon>
        <taxon>Arundineae</taxon>
        <taxon>Arundo</taxon>
    </lineage>
</organism>
<accession>A0A0A8YAL6</accession>
<protein>
    <submittedName>
        <fullName evidence="1">Uncharacterized protein</fullName>
    </submittedName>
</protein>
<dbReference type="EMBL" id="GBRH01277448">
    <property type="protein sequence ID" value="JAD20447.1"/>
    <property type="molecule type" value="Transcribed_RNA"/>
</dbReference>
<reference evidence="1" key="2">
    <citation type="journal article" date="2015" name="Data Brief">
        <title>Shoot transcriptome of the giant reed, Arundo donax.</title>
        <authorList>
            <person name="Barrero R.A."/>
            <person name="Guerrero F.D."/>
            <person name="Moolhuijzen P."/>
            <person name="Goolsby J.A."/>
            <person name="Tidwell J."/>
            <person name="Bellgard S.E."/>
            <person name="Bellgard M.I."/>
        </authorList>
    </citation>
    <scope>NUCLEOTIDE SEQUENCE</scope>
    <source>
        <tissue evidence="1">Shoot tissue taken approximately 20 cm above the soil surface</tissue>
    </source>
</reference>